<dbReference type="SUPFAM" id="SSF46626">
    <property type="entry name" value="Cytochrome c"/>
    <property type="match status" value="1"/>
</dbReference>
<evidence type="ECO:0000256" key="4">
    <source>
        <dbReference type="PROSITE-ProRule" id="PRU00433"/>
    </source>
</evidence>
<evidence type="ECO:0000256" key="1">
    <source>
        <dbReference type="ARBA" id="ARBA00022617"/>
    </source>
</evidence>
<evidence type="ECO:0000256" key="3">
    <source>
        <dbReference type="ARBA" id="ARBA00023004"/>
    </source>
</evidence>
<dbReference type="Pfam" id="PF13442">
    <property type="entry name" value="Cytochrome_CBB3"/>
    <property type="match status" value="1"/>
</dbReference>
<reference evidence="6 7" key="1">
    <citation type="journal article" date="2020" name="Int. J. Syst. Evol. Microbiol.">
        <title>Novel acetic acid bacteria from cider fermentations: Acetobacter conturbans sp. nov. and Acetobacter fallax sp. nov.</title>
        <authorList>
            <person name="Sombolestani A.S."/>
            <person name="Cleenwerck I."/>
            <person name="Cnockaert M."/>
            <person name="Borremans W."/>
            <person name="Wieme A.D."/>
            <person name="De Vuyst L."/>
            <person name="Vandamme P."/>
        </authorList>
    </citation>
    <scope>NUCLEOTIDE SEQUENCE [LARGE SCALE GENOMIC DNA]</scope>
    <source>
        <strain evidence="6 7">LMG 1637</strain>
    </source>
</reference>
<dbReference type="PROSITE" id="PS51007">
    <property type="entry name" value="CYTC"/>
    <property type="match status" value="1"/>
</dbReference>
<comment type="caution">
    <text evidence="6">The sequence shown here is derived from an EMBL/GenBank/DDBJ whole genome shotgun (WGS) entry which is preliminary data.</text>
</comment>
<feature type="domain" description="Cytochrome c" evidence="5">
    <location>
        <begin position="61"/>
        <end position="146"/>
    </location>
</feature>
<sequence length="164" mass="17674">MNVSAAGLLLAVLLLAGGCDDMTQQKKENPYASSETAPATVPDSVVEFQDSDHPPPALTLTLLQRGQSEFHAFCSPCHAETGNGHGMVVQRGFPAPEPLTDPDLMTASPRHLYDVLTDGKGIMYGFAQRISPEDRWAIVAYMRALQLSQHATLASLTPEQQAMP</sequence>
<evidence type="ECO:0000256" key="2">
    <source>
        <dbReference type="ARBA" id="ARBA00022723"/>
    </source>
</evidence>
<proteinExistence type="predicted"/>
<gene>
    <name evidence="6" type="ORF">GOB84_15360</name>
</gene>
<dbReference type="InterPro" id="IPR009056">
    <property type="entry name" value="Cyt_c-like_dom"/>
</dbReference>
<dbReference type="PANTHER" id="PTHR40394:SF2">
    <property type="entry name" value="QUINOL:CYTOCHROME C OXIDOREDUCTASE MEMBRANE PROTEIN"/>
    <property type="match status" value="1"/>
</dbReference>
<accession>A0ABX0KBV1</accession>
<name>A0ABX0KBV1_9PROT</name>
<dbReference type="PANTHER" id="PTHR40394">
    <property type="entry name" value="LIPOPROTEIN-RELATED"/>
    <property type="match status" value="1"/>
</dbReference>
<keyword evidence="7" id="KW-1185">Reference proteome</keyword>
<keyword evidence="3 4" id="KW-0408">Iron</keyword>
<dbReference type="EMBL" id="WOSW01000043">
    <property type="protein sequence ID" value="NHO33904.1"/>
    <property type="molecule type" value="Genomic_DNA"/>
</dbReference>
<organism evidence="6 7">
    <name type="scientific">Acetobacter fallax</name>
    <dbReference type="NCBI Taxonomy" id="1737473"/>
    <lineage>
        <taxon>Bacteria</taxon>
        <taxon>Pseudomonadati</taxon>
        <taxon>Pseudomonadota</taxon>
        <taxon>Alphaproteobacteria</taxon>
        <taxon>Acetobacterales</taxon>
        <taxon>Acetobacteraceae</taxon>
        <taxon>Acetobacter</taxon>
    </lineage>
</organism>
<keyword evidence="2 4" id="KW-0479">Metal-binding</keyword>
<dbReference type="Gene3D" id="1.10.760.10">
    <property type="entry name" value="Cytochrome c-like domain"/>
    <property type="match status" value="1"/>
</dbReference>
<dbReference type="Proteomes" id="UP000615326">
    <property type="component" value="Unassembled WGS sequence"/>
</dbReference>
<evidence type="ECO:0000313" key="7">
    <source>
        <dbReference type="Proteomes" id="UP000615326"/>
    </source>
</evidence>
<protein>
    <submittedName>
        <fullName evidence="6">Cytochrome c</fullName>
    </submittedName>
</protein>
<dbReference type="RefSeq" id="WP_173578368.1">
    <property type="nucleotide sequence ID" value="NZ_WOSW01000043.1"/>
</dbReference>
<keyword evidence="1 4" id="KW-0349">Heme</keyword>
<dbReference type="InterPro" id="IPR036909">
    <property type="entry name" value="Cyt_c-like_dom_sf"/>
</dbReference>
<evidence type="ECO:0000259" key="5">
    <source>
        <dbReference type="PROSITE" id="PS51007"/>
    </source>
</evidence>
<evidence type="ECO:0000313" key="6">
    <source>
        <dbReference type="EMBL" id="NHO33904.1"/>
    </source>
</evidence>